<keyword evidence="2" id="KW-0812">Transmembrane</keyword>
<evidence type="ECO:0000256" key="1">
    <source>
        <dbReference type="SAM" id="Coils"/>
    </source>
</evidence>
<keyword evidence="2" id="KW-1133">Transmembrane helix</keyword>
<feature type="transmembrane region" description="Helical" evidence="2">
    <location>
        <begin position="30"/>
        <end position="51"/>
    </location>
</feature>
<organism evidence="3">
    <name type="scientific">Siphoviridae sp. ctio73</name>
    <dbReference type="NCBI Taxonomy" id="2826435"/>
    <lineage>
        <taxon>Viruses</taxon>
        <taxon>Duplodnaviria</taxon>
        <taxon>Heunggongvirae</taxon>
        <taxon>Uroviricota</taxon>
        <taxon>Caudoviricetes</taxon>
    </lineage>
</organism>
<accession>A0A8S5MYD3</accession>
<evidence type="ECO:0000256" key="2">
    <source>
        <dbReference type="SAM" id="Phobius"/>
    </source>
</evidence>
<sequence length="144" mass="16198">MLYNTCWQPCKNNHDKEDIRYMTVPVMHDVLSDATLVALVALAGTIFSNVMGRKNARDQEQISILDITVRSLSERVSALEGSLAAAERAADMAEDGRRRAEVKWWEAVSFAHTVIDWGRSLKILIPSDKEDSIPTEPQIPESMR</sequence>
<name>A0A8S5MYD3_9CAUD</name>
<evidence type="ECO:0000313" key="3">
    <source>
        <dbReference type="EMBL" id="DAD86891.1"/>
    </source>
</evidence>
<feature type="coiled-coil region" evidence="1">
    <location>
        <begin position="69"/>
        <end position="103"/>
    </location>
</feature>
<protein>
    <submittedName>
        <fullName evidence="3">Uncharacterized protein</fullName>
    </submittedName>
</protein>
<dbReference type="EMBL" id="BK015009">
    <property type="protein sequence ID" value="DAD86891.1"/>
    <property type="molecule type" value="Genomic_DNA"/>
</dbReference>
<keyword evidence="1" id="KW-0175">Coiled coil</keyword>
<reference evidence="3" key="1">
    <citation type="journal article" date="2021" name="Proc. Natl. Acad. Sci. U.S.A.">
        <title>A Catalog of Tens of Thousands of Viruses from Human Metagenomes Reveals Hidden Associations with Chronic Diseases.</title>
        <authorList>
            <person name="Tisza M.J."/>
            <person name="Buck C.B."/>
        </authorList>
    </citation>
    <scope>NUCLEOTIDE SEQUENCE</scope>
    <source>
        <strain evidence="3">Ctio73</strain>
    </source>
</reference>
<proteinExistence type="predicted"/>
<keyword evidence="2" id="KW-0472">Membrane</keyword>